<sequence>MDWSGFPGVPQGGEAEMLVTALTRVQVLDGSGQFQLLFVDGSSWFWLQLICSFTFIVPGPAHFSALPAPAQTAQPQLQPMDGSGSFAAPGPAPVQFRFQLVSSPVQLVSNSIWCLSFTPTDSQFRGVCASSSSPVELVLVPVILAFGQAVNQSLSPLGYEYDLS</sequence>
<gene>
    <name evidence="1" type="ORF">GRJ2_001407300</name>
</gene>
<protein>
    <submittedName>
        <fullName evidence="1">Uncharacterized protein</fullName>
    </submittedName>
</protein>
<dbReference type="EMBL" id="BAAFJT010000004">
    <property type="protein sequence ID" value="GAB0189420.1"/>
    <property type="molecule type" value="Genomic_DNA"/>
</dbReference>
<name>A0ABC9WWG9_GRUJA</name>
<proteinExistence type="predicted"/>
<evidence type="ECO:0000313" key="2">
    <source>
        <dbReference type="Proteomes" id="UP001623348"/>
    </source>
</evidence>
<dbReference type="Proteomes" id="UP001623348">
    <property type="component" value="Unassembled WGS sequence"/>
</dbReference>
<dbReference type="AlphaFoldDB" id="A0ABC9WWG9"/>
<keyword evidence="2" id="KW-1185">Reference proteome</keyword>
<evidence type="ECO:0000313" key="1">
    <source>
        <dbReference type="EMBL" id="GAB0189420.1"/>
    </source>
</evidence>
<reference evidence="1 2" key="1">
    <citation type="submission" date="2024-06" db="EMBL/GenBank/DDBJ databases">
        <title>The draft genome of Grus japonensis, version 3.</title>
        <authorList>
            <person name="Nabeshima K."/>
            <person name="Suzuki S."/>
            <person name="Onuma M."/>
        </authorList>
    </citation>
    <scope>NUCLEOTIDE SEQUENCE [LARGE SCALE GENOMIC DNA]</scope>
    <source>
        <strain evidence="1 2">451A</strain>
    </source>
</reference>
<organism evidence="1 2">
    <name type="scientific">Grus japonensis</name>
    <name type="common">Japanese crane</name>
    <name type="synonym">Red-crowned crane</name>
    <dbReference type="NCBI Taxonomy" id="30415"/>
    <lineage>
        <taxon>Eukaryota</taxon>
        <taxon>Metazoa</taxon>
        <taxon>Chordata</taxon>
        <taxon>Craniata</taxon>
        <taxon>Vertebrata</taxon>
        <taxon>Euteleostomi</taxon>
        <taxon>Archelosauria</taxon>
        <taxon>Archosauria</taxon>
        <taxon>Dinosauria</taxon>
        <taxon>Saurischia</taxon>
        <taxon>Theropoda</taxon>
        <taxon>Coelurosauria</taxon>
        <taxon>Aves</taxon>
        <taxon>Neognathae</taxon>
        <taxon>Neoaves</taxon>
        <taxon>Gruiformes</taxon>
        <taxon>Gruidae</taxon>
        <taxon>Grus</taxon>
    </lineage>
</organism>
<accession>A0ABC9WWG9</accession>
<comment type="caution">
    <text evidence="1">The sequence shown here is derived from an EMBL/GenBank/DDBJ whole genome shotgun (WGS) entry which is preliminary data.</text>
</comment>